<comment type="caution">
    <text evidence="2">The sequence shown here is derived from an EMBL/GenBank/DDBJ whole genome shotgun (WGS) entry which is preliminary data.</text>
</comment>
<evidence type="ECO:0000313" key="2">
    <source>
        <dbReference type="EMBL" id="MFC3912018.1"/>
    </source>
</evidence>
<feature type="region of interest" description="Disordered" evidence="1">
    <location>
        <begin position="33"/>
        <end position="53"/>
    </location>
</feature>
<name>A0ABV8CIT2_9GAMM</name>
<reference evidence="3" key="1">
    <citation type="journal article" date="2019" name="Int. J. Syst. Evol. Microbiol.">
        <title>The Global Catalogue of Microorganisms (GCM) 10K type strain sequencing project: providing services to taxonomists for standard genome sequencing and annotation.</title>
        <authorList>
            <consortium name="The Broad Institute Genomics Platform"/>
            <consortium name="The Broad Institute Genome Sequencing Center for Infectious Disease"/>
            <person name="Wu L."/>
            <person name="Ma J."/>
        </authorList>
    </citation>
    <scope>NUCLEOTIDE SEQUENCE [LARGE SCALE GENOMIC DNA]</scope>
    <source>
        <strain evidence="3">CCUG 54939</strain>
    </source>
</reference>
<dbReference type="EMBL" id="JBHSAF010000001">
    <property type="protein sequence ID" value="MFC3912018.1"/>
    <property type="molecule type" value="Genomic_DNA"/>
</dbReference>
<dbReference type="Proteomes" id="UP001595692">
    <property type="component" value="Unassembled WGS sequence"/>
</dbReference>
<dbReference type="RefSeq" id="WP_377149948.1">
    <property type="nucleotide sequence ID" value="NZ_JBHSAF010000001.1"/>
</dbReference>
<sequence length="53" mass="6092">MLRRRLLPLLIGLLLWEIYFFYLQHSPATAPVRTQHAEVSAPHTAPLPAEVKE</sequence>
<gene>
    <name evidence="2" type="ORF">ACFOSS_00865</name>
</gene>
<organism evidence="2 3">
    <name type="scientific">Pseudaeromonas sharmana</name>
    <dbReference type="NCBI Taxonomy" id="328412"/>
    <lineage>
        <taxon>Bacteria</taxon>
        <taxon>Pseudomonadati</taxon>
        <taxon>Pseudomonadota</taxon>
        <taxon>Gammaproteobacteria</taxon>
        <taxon>Aeromonadales</taxon>
        <taxon>Aeromonadaceae</taxon>
        <taxon>Pseudaeromonas</taxon>
    </lineage>
</organism>
<proteinExistence type="predicted"/>
<evidence type="ECO:0000313" key="3">
    <source>
        <dbReference type="Proteomes" id="UP001595692"/>
    </source>
</evidence>
<keyword evidence="3" id="KW-1185">Reference proteome</keyword>
<accession>A0ABV8CIT2</accession>
<evidence type="ECO:0000256" key="1">
    <source>
        <dbReference type="SAM" id="MobiDB-lite"/>
    </source>
</evidence>
<protein>
    <submittedName>
        <fullName evidence="2">Uncharacterized protein</fullName>
    </submittedName>
</protein>